<keyword evidence="3" id="KW-1185">Reference proteome</keyword>
<dbReference type="GO" id="GO:0016787">
    <property type="term" value="F:hydrolase activity"/>
    <property type="evidence" value="ECO:0007669"/>
    <property type="project" value="UniProtKB-KW"/>
</dbReference>
<evidence type="ECO:0000313" key="2">
    <source>
        <dbReference type="EMBL" id="MCP8967511.1"/>
    </source>
</evidence>
<dbReference type="SUPFAM" id="SSF53474">
    <property type="entry name" value="alpha/beta-Hydrolases"/>
    <property type="match status" value="1"/>
</dbReference>
<dbReference type="Pfam" id="PF12695">
    <property type="entry name" value="Abhydrolase_5"/>
    <property type="match status" value="1"/>
</dbReference>
<gene>
    <name evidence="2" type="ORF">NK662_03010</name>
</gene>
<evidence type="ECO:0000313" key="3">
    <source>
        <dbReference type="Proteomes" id="UP001156102"/>
    </source>
</evidence>
<name>A0AA42BNK5_9BACI</name>
<dbReference type="InterPro" id="IPR029059">
    <property type="entry name" value="AB_hydrolase_5"/>
</dbReference>
<reference evidence="2" key="1">
    <citation type="submission" date="2022-07" db="EMBL/GenBank/DDBJ databases">
        <authorList>
            <person name="Li W.-J."/>
            <person name="Deng Q.-Q."/>
        </authorList>
    </citation>
    <scope>NUCLEOTIDE SEQUENCE</scope>
    <source>
        <strain evidence="2">SYSU M60031</strain>
    </source>
</reference>
<organism evidence="2 3">
    <name type="scientific">Ectobacillus ponti</name>
    <dbReference type="NCBI Taxonomy" id="2961894"/>
    <lineage>
        <taxon>Bacteria</taxon>
        <taxon>Bacillati</taxon>
        <taxon>Bacillota</taxon>
        <taxon>Bacilli</taxon>
        <taxon>Bacillales</taxon>
        <taxon>Bacillaceae</taxon>
        <taxon>Ectobacillus</taxon>
    </lineage>
</organism>
<evidence type="ECO:0000259" key="1">
    <source>
        <dbReference type="Pfam" id="PF12695"/>
    </source>
</evidence>
<dbReference type="Gene3D" id="3.40.50.1820">
    <property type="entry name" value="alpha/beta hydrolase"/>
    <property type="match status" value="1"/>
</dbReference>
<feature type="domain" description="Alpha/beta hydrolase fold-5" evidence="1">
    <location>
        <begin position="64"/>
        <end position="229"/>
    </location>
</feature>
<dbReference type="InterPro" id="IPR029058">
    <property type="entry name" value="AB_hydrolase_fold"/>
</dbReference>
<sequence length="242" mass="26483">MKKVIKRVLLTLAALLVLAFSGFYIWSEQTYKPTDELYTLVPKQDMEQNGDFLVFQPKEAKNIGIVLYPGAKVEPAAYSYYAKGLAAAGYTVIIPRVAFHFALLDVNKAKEAIAAYPSVKTWYTAGHSLGGVAAASYAYGHQKEIAGVIFLGSYPAASNDFSKTDVPMLSLYAEYDGLSTISKIDDTKHLLSKKAELYEIQGGNHAQFGIYGKQKGDHDAKIPAKQQQDEMIAATANWLAAQ</sequence>
<accession>A0AA42BNK5</accession>
<dbReference type="EMBL" id="JANCLT010000001">
    <property type="protein sequence ID" value="MCP8967511.1"/>
    <property type="molecule type" value="Genomic_DNA"/>
</dbReference>
<comment type="caution">
    <text evidence="2">The sequence shown here is derived from an EMBL/GenBank/DDBJ whole genome shotgun (WGS) entry which is preliminary data.</text>
</comment>
<keyword evidence="2" id="KW-0378">Hydrolase</keyword>
<protein>
    <submittedName>
        <fullName evidence="2">Alpha/beta hydrolase</fullName>
    </submittedName>
</protein>
<dbReference type="Proteomes" id="UP001156102">
    <property type="component" value="Unassembled WGS sequence"/>
</dbReference>
<dbReference type="RefSeq" id="WP_254757203.1">
    <property type="nucleotide sequence ID" value="NZ_JANCLT010000001.1"/>
</dbReference>
<proteinExistence type="predicted"/>
<dbReference type="AlphaFoldDB" id="A0AA42BNK5"/>